<comment type="caution">
    <text evidence="1">The sequence shown here is derived from an EMBL/GenBank/DDBJ whole genome shotgun (WGS) entry which is preliminary data.</text>
</comment>
<dbReference type="Proteomes" id="UP000789702">
    <property type="component" value="Unassembled WGS sequence"/>
</dbReference>
<evidence type="ECO:0000313" key="2">
    <source>
        <dbReference type="Proteomes" id="UP000789702"/>
    </source>
</evidence>
<keyword evidence="2" id="KW-1185">Reference proteome</keyword>
<organism evidence="1 2">
    <name type="scientific">Dentiscutata heterogama</name>
    <dbReference type="NCBI Taxonomy" id="1316150"/>
    <lineage>
        <taxon>Eukaryota</taxon>
        <taxon>Fungi</taxon>
        <taxon>Fungi incertae sedis</taxon>
        <taxon>Mucoromycota</taxon>
        <taxon>Glomeromycotina</taxon>
        <taxon>Glomeromycetes</taxon>
        <taxon>Diversisporales</taxon>
        <taxon>Gigasporaceae</taxon>
        <taxon>Dentiscutata</taxon>
    </lineage>
</organism>
<dbReference type="EMBL" id="CAJVPU010007115">
    <property type="protein sequence ID" value="CAG8568893.1"/>
    <property type="molecule type" value="Genomic_DNA"/>
</dbReference>
<accession>A0ACA9M7D9</accession>
<reference evidence="1" key="1">
    <citation type="submission" date="2021-06" db="EMBL/GenBank/DDBJ databases">
        <authorList>
            <person name="Kallberg Y."/>
            <person name="Tangrot J."/>
            <person name="Rosling A."/>
        </authorList>
    </citation>
    <scope>NUCLEOTIDE SEQUENCE</scope>
    <source>
        <strain evidence="1">IL203A</strain>
    </source>
</reference>
<evidence type="ECO:0000313" key="1">
    <source>
        <dbReference type="EMBL" id="CAG8568893.1"/>
    </source>
</evidence>
<feature type="non-terminal residue" evidence="1">
    <location>
        <position position="1"/>
    </location>
</feature>
<sequence length="771" mass="89244">NQHKYPNNLLLSNNHRHKYLRPKRSIFVCEDLSLLTLIPENQFLNNSLEKSLELYLLLKVTNIEPDKNDRVYVPLIPGYGIYTHLGEHYFYICLEWSSLQKYIKDDKMINYRELQNELKNNVTNETIIKNELSVKTEGWQNVAPEIVQAMAIKLVDTEAQCQALTKKLRLSQENIKNLQNQLENRFDSSSNTDELNLSASKIINTLTTEGKLDSSLFVMTCCIYQLTTIHQNELQNMGFSQAVAGARLAAGVNREELRTILAYCGITRQSGYKQYFNYQNKMHHSIIEIEGSFDCAWSHVREALQASGKLIFNEYLEAIARCQNPSIDNDLFVMQTEGVIVHLSDNHSDCWPEVCWVSTNSNIELETPNLKLYNKNQKEQLLKFLHKIMELKEKQKAANLPEFSKNDHTNILKIWKERETKHQCNLAAIEERNQQPFNFNQDLVPYSRCIQDSIQNHTYIPSFANIIKNFGSAFLCDGCHCFECRFATGLCLLCDTLVILRTGGEKSLIYSVASILSARLTVVFTSMKSLMDDQMHDLVKQGIPATILFGASDQPPAIVEKIFAEIASNIICVLFVTAEKYVKNFLFRKILKKIEIEVQSKPGRNELFKEKIFEILNIFNQSEIGKYHRKMITTQKSQSILFWKEKKLKYMVATNAFGMGININDVRLVLHITFSISLDNFVQEIRRAGRDRMPAKQVILYTCLDIQTLLIILHNEIESMDNVPHSINDETDPEERTRILTRHLYLDEEIKNIFEMILFCENQYECRQQLT</sequence>
<protein>
    <submittedName>
        <fullName evidence="1">12635_t:CDS:1</fullName>
    </submittedName>
</protein>
<name>A0ACA9M7D9_9GLOM</name>
<proteinExistence type="predicted"/>
<gene>
    <name evidence="1" type="ORF">DHETER_LOCUS5971</name>
</gene>